<dbReference type="Gene3D" id="3.40.50.10490">
    <property type="entry name" value="Glucose-6-phosphate isomerase like protein, domain 1"/>
    <property type="match status" value="1"/>
</dbReference>
<accession>A0A4P0XTS3</accession>
<dbReference type="GO" id="GO:1901135">
    <property type="term" value="P:carbohydrate derivative metabolic process"/>
    <property type="evidence" value="ECO:0007669"/>
    <property type="project" value="InterPro"/>
</dbReference>
<evidence type="ECO:0000313" key="1">
    <source>
        <dbReference type="EMBL" id="VTM52888.1"/>
    </source>
</evidence>
<dbReference type="AlphaFoldDB" id="A0A4P0XTS3"/>
<dbReference type="EC" id="3.5.-.-" evidence="1"/>
<keyword evidence="1" id="KW-0413">Isomerase</keyword>
<reference evidence="1" key="1">
    <citation type="submission" date="2019-04" db="EMBL/GenBank/DDBJ databases">
        <authorList>
            <consortium name="Pathogen Informatics"/>
        </authorList>
    </citation>
    <scope>NUCLEOTIDE SEQUENCE</scope>
    <source>
        <strain evidence="1">NCTC9183</strain>
    </source>
</reference>
<dbReference type="Proteomes" id="UP000507695">
    <property type="component" value="Unassembled WGS sequence"/>
</dbReference>
<sequence length="69" mass="7818">MSIAHQNAHTIIRDILSKQHIERVWFVGCGGSLTGFWPGKYFLDCEAKKLAVGYVTSNEFVHATPERVR</sequence>
<keyword evidence="1" id="KW-0378">Hydrolase</keyword>
<dbReference type="EMBL" id="CABDVL010000003">
    <property type="protein sequence ID" value="VTM52888.1"/>
    <property type="molecule type" value="Genomic_DNA"/>
</dbReference>
<protein>
    <submittedName>
        <fullName evidence="1">Phosphosugar isomerase</fullName>
        <ecNumber evidence="1">3.5.-.-</ecNumber>
    </submittedName>
</protein>
<proteinExistence type="predicted"/>
<gene>
    <name evidence="1" type="primary">frlB_5</name>
    <name evidence="1" type="ORF">NCTC9183_02220</name>
</gene>
<dbReference type="GO" id="GO:0016787">
    <property type="term" value="F:hydrolase activity"/>
    <property type="evidence" value="ECO:0007669"/>
    <property type="project" value="UniProtKB-KW"/>
</dbReference>
<dbReference type="SUPFAM" id="SSF53697">
    <property type="entry name" value="SIS domain"/>
    <property type="match status" value="1"/>
</dbReference>
<organism evidence="1">
    <name type="scientific">Klebsiella pneumoniae</name>
    <dbReference type="NCBI Taxonomy" id="573"/>
    <lineage>
        <taxon>Bacteria</taxon>
        <taxon>Pseudomonadati</taxon>
        <taxon>Pseudomonadota</taxon>
        <taxon>Gammaproteobacteria</taxon>
        <taxon>Enterobacterales</taxon>
        <taxon>Enterobacteriaceae</taxon>
        <taxon>Klebsiella/Raoultella group</taxon>
        <taxon>Klebsiella</taxon>
        <taxon>Klebsiella pneumoniae complex</taxon>
    </lineage>
</organism>
<dbReference type="InterPro" id="IPR046348">
    <property type="entry name" value="SIS_dom_sf"/>
</dbReference>
<dbReference type="GO" id="GO:0097367">
    <property type="term" value="F:carbohydrate derivative binding"/>
    <property type="evidence" value="ECO:0007669"/>
    <property type="project" value="InterPro"/>
</dbReference>
<name>A0A4P0XTS3_KLEPN</name>
<dbReference type="GO" id="GO:0016853">
    <property type="term" value="F:isomerase activity"/>
    <property type="evidence" value="ECO:0007669"/>
    <property type="project" value="UniProtKB-KW"/>
</dbReference>